<proteinExistence type="predicted"/>
<accession>A0A6H1ZM00</accession>
<dbReference type="EMBL" id="MT144792">
    <property type="protein sequence ID" value="QJH99486.1"/>
    <property type="molecule type" value="Genomic_DNA"/>
</dbReference>
<dbReference type="InterPro" id="IPR024459">
    <property type="entry name" value="Acb1-like_N"/>
</dbReference>
<sequence>MVDMTDALDRPTMDGLNDLLLTWASSAGAASPGAIEPAIYLDQAALDAFYRVNTYAQRICDALPDEATRRGWEITYGEQDRDEAEADDPIGDDLWRIGLKQALNRAGKLARKDGLAAIYLGVWDGQDTREPIDESRIVKITHCTLVERDQIQPATWQSDFTKPGFGEPETYQLIPFSAVGASTPIVYVHRSRLLILEGKWIPPRLQAANAYSPDSVLQRCWRLVQDFRRTEGDLGVLLRTYSQGTLTIPTLSQLLAGGNTDAALSRLSLVATSRSVFGMALLGEGEALNYVTRSVAGLSDLYDRLAQGLSATAEMPLTLLFGHSPSGLSTDDSAGRTYWYARVASYQQNELQPHIERTGRLLALAKQGPMKGKEPERWEVGWLPLTEPTEAERTDQRSKQATTDKTYWEMGVLSEKEIRESRFGSGQYSVETTLSEEEEPEAPPEPAGTAPSAQGAE</sequence>
<feature type="domain" description="Anti-CBASS protein Acb1-like N-terminal" evidence="2">
    <location>
        <begin position="47"/>
        <end position="405"/>
    </location>
</feature>
<evidence type="ECO:0000313" key="6">
    <source>
        <dbReference type="EMBL" id="QJH99486.1"/>
    </source>
</evidence>
<protein>
    <recommendedName>
        <fullName evidence="2">Anti-CBASS protein Acb1-like N-terminal domain-containing protein</fullName>
    </recommendedName>
</protein>
<name>A0A6H1ZM00_9ZZZZ</name>
<gene>
    <name evidence="5" type="ORF">MM415A00178_0026</name>
    <name evidence="4" type="ORF">MM415B00368_0026</name>
    <name evidence="3" type="ORF">TM448A01202_0003</name>
    <name evidence="6" type="ORF">TM448B01602_0003</name>
</gene>
<feature type="compositionally biased region" description="Polar residues" evidence="1">
    <location>
        <begin position="424"/>
        <end position="433"/>
    </location>
</feature>
<evidence type="ECO:0000256" key="1">
    <source>
        <dbReference type="SAM" id="MobiDB-lite"/>
    </source>
</evidence>
<dbReference type="AlphaFoldDB" id="A0A6H1ZM00"/>
<evidence type="ECO:0000313" key="3">
    <source>
        <dbReference type="EMBL" id="QJA48953.1"/>
    </source>
</evidence>
<feature type="region of interest" description="Disordered" evidence="1">
    <location>
        <begin position="382"/>
        <end position="457"/>
    </location>
</feature>
<dbReference type="EMBL" id="MT141547">
    <property type="protein sequence ID" value="QJA65991.1"/>
    <property type="molecule type" value="Genomic_DNA"/>
</dbReference>
<dbReference type="EMBL" id="MT142532">
    <property type="protein sequence ID" value="QJA84616.1"/>
    <property type="molecule type" value="Genomic_DNA"/>
</dbReference>
<organism evidence="3">
    <name type="scientific">viral metagenome</name>
    <dbReference type="NCBI Taxonomy" id="1070528"/>
    <lineage>
        <taxon>unclassified sequences</taxon>
        <taxon>metagenomes</taxon>
        <taxon>organismal metagenomes</taxon>
    </lineage>
</organism>
<evidence type="ECO:0000259" key="2">
    <source>
        <dbReference type="Pfam" id="PF06381"/>
    </source>
</evidence>
<dbReference type="EMBL" id="MT144111">
    <property type="protein sequence ID" value="QJA48953.1"/>
    <property type="molecule type" value="Genomic_DNA"/>
</dbReference>
<reference evidence="3" key="1">
    <citation type="submission" date="2020-03" db="EMBL/GenBank/DDBJ databases">
        <title>The deep terrestrial virosphere.</title>
        <authorList>
            <person name="Holmfeldt K."/>
            <person name="Nilsson E."/>
            <person name="Simone D."/>
            <person name="Lopez-Fernandez M."/>
            <person name="Wu X."/>
            <person name="de Brujin I."/>
            <person name="Lundin D."/>
            <person name="Andersson A."/>
            <person name="Bertilsson S."/>
            <person name="Dopson M."/>
        </authorList>
    </citation>
    <scope>NUCLEOTIDE SEQUENCE</scope>
    <source>
        <strain evidence="5">MM415A00178</strain>
        <strain evidence="4">MM415B00368</strain>
        <strain evidence="3">TM448A01202</strain>
        <strain evidence="6">TM448B01602</strain>
    </source>
</reference>
<evidence type="ECO:0000313" key="4">
    <source>
        <dbReference type="EMBL" id="QJA65991.1"/>
    </source>
</evidence>
<dbReference type="Pfam" id="PF06381">
    <property type="entry name" value="Phage_portal_3"/>
    <property type="match status" value="1"/>
</dbReference>
<evidence type="ECO:0000313" key="5">
    <source>
        <dbReference type="EMBL" id="QJA84616.1"/>
    </source>
</evidence>